<reference evidence="1 2" key="1">
    <citation type="journal article" date="2005" name="Genome Res.">
        <title>Complete genome sequence of the hyperthermophilic archaeon Thermococcus kodakaraensis KOD1 and comparison with Pyrococcus genomes.</title>
        <authorList>
            <person name="Fukui T."/>
            <person name="Atomi H."/>
            <person name="Kanai T."/>
            <person name="Matsumi R."/>
            <person name="Fujiwara S."/>
            <person name="Imanaka T."/>
        </authorList>
    </citation>
    <scope>NUCLEOTIDE SEQUENCE [LARGE SCALE GENOMIC DNA]</scope>
    <source>
        <strain evidence="2">ATCC BAA-918 / JCM 12380 / KOD1</strain>
    </source>
</reference>
<organism evidence="1 2">
    <name type="scientific">Thermococcus kodakarensis (strain ATCC BAA-918 / JCM 12380 / KOD1)</name>
    <name type="common">Pyrococcus kodakaraensis (strain KOD1)</name>
    <dbReference type="NCBI Taxonomy" id="69014"/>
    <lineage>
        <taxon>Archaea</taxon>
        <taxon>Methanobacteriati</taxon>
        <taxon>Methanobacteriota</taxon>
        <taxon>Thermococci</taxon>
        <taxon>Thermococcales</taxon>
        <taxon>Thermococcaceae</taxon>
        <taxon>Thermococcus</taxon>
    </lineage>
</organism>
<dbReference type="STRING" id="69014.TK1279"/>
<proteinExistence type="predicted"/>
<accession>Q5JGN2</accession>
<dbReference type="HOGENOM" id="CLU_2340336_0_0_2"/>
<dbReference type="InParanoid" id="Q5JGN2"/>
<dbReference type="AlphaFoldDB" id="Q5JGN2"/>
<dbReference type="Proteomes" id="UP000000536">
    <property type="component" value="Chromosome"/>
</dbReference>
<sequence>MVKGSHMDASLIIKILDEKGEVSLDTWKVVSIKENDDGTADILYKNKHVGSDGDPVFLWIYANIVEEDDDVRVLERITFKKEDILWLVRYVFPKVKVIRGLPNSPPAGGV</sequence>
<evidence type="ECO:0000313" key="2">
    <source>
        <dbReference type="Proteomes" id="UP000000536"/>
    </source>
</evidence>
<dbReference type="EMBL" id="AP006878">
    <property type="protein sequence ID" value="BAD85468.1"/>
    <property type="molecule type" value="Genomic_DNA"/>
</dbReference>
<dbReference type="KEGG" id="tko:TK1279"/>
<gene>
    <name evidence="1" type="ordered locus">TK1279</name>
</gene>
<name>Q5JGN2_THEKO</name>
<dbReference type="eggNOG" id="arCOG08602">
    <property type="taxonomic scope" value="Archaea"/>
</dbReference>
<evidence type="ECO:0000313" key="1">
    <source>
        <dbReference type="EMBL" id="BAD85468.1"/>
    </source>
</evidence>
<keyword evidence="2" id="KW-1185">Reference proteome</keyword>
<protein>
    <submittedName>
        <fullName evidence="1">Uncharacterized protein</fullName>
    </submittedName>
</protein>
<dbReference type="PATRIC" id="fig|69014.16.peg.1251"/>
<dbReference type="EnsemblBacteria" id="BAD85468">
    <property type="protein sequence ID" value="BAD85468"/>
    <property type="gene ID" value="TK1279"/>
</dbReference>